<feature type="transmembrane region" description="Helical" evidence="1">
    <location>
        <begin position="216"/>
        <end position="239"/>
    </location>
</feature>
<evidence type="ECO:0008006" key="4">
    <source>
        <dbReference type="Google" id="ProtNLM"/>
    </source>
</evidence>
<reference evidence="2 3" key="1">
    <citation type="submission" date="2013-05" db="EMBL/GenBank/DDBJ databases">
        <title>Genome assembly of Chondromyces apiculatus DSM 436.</title>
        <authorList>
            <person name="Sharma G."/>
            <person name="Khatri I."/>
            <person name="Kaur C."/>
            <person name="Mayilraj S."/>
            <person name="Subramanian S."/>
        </authorList>
    </citation>
    <scope>NUCLEOTIDE SEQUENCE [LARGE SCALE GENOMIC DNA]</scope>
    <source>
        <strain evidence="2 3">DSM 436</strain>
    </source>
</reference>
<dbReference type="eggNOG" id="ENOG5032ZYI">
    <property type="taxonomic scope" value="Bacteria"/>
</dbReference>
<proteinExistence type="predicted"/>
<dbReference type="AlphaFoldDB" id="A0A017T4W5"/>
<keyword evidence="3" id="KW-1185">Reference proteome</keyword>
<organism evidence="2 3">
    <name type="scientific">Chondromyces apiculatus DSM 436</name>
    <dbReference type="NCBI Taxonomy" id="1192034"/>
    <lineage>
        <taxon>Bacteria</taxon>
        <taxon>Pseudomonadati</taxon>
        <taxon>Myxococcota</taxon>
        <taxon>Polyangia</taxon>
        <taxon>Polyangiales</taxon>
        <taxon>Polyangiaceae</taxon>
        <taxon>Chondromyces</taxon>
    </lineage>
</organism>
<keyword evidence="1" id="KW-1133">Transmembrane helix</keyword>
<dbReference type="OrthoDB" id="7055466at2"/>
<keyword evidence="1" id="KW-0472">Membrane</keyword>
<evidence type="ECO:0000256" key="1">
    <source>
        <dbReference type="SAM" id="Phobius"/>
    </source>
</evidence>
<dbReference type="STRING" id="1192034.CAP_4756"/>
<feature type="transmembrane region" description="Helical" evidence="1">
    <location>
        <begin position="273"/>
        <end position="292"/>
    </location>
</feature>
<sequence>MTAAATAETAAETAAARPSAPPAAAPRSPYLVSPAYDWAFFLLPPLLAFLVGAVIAGTPFSEKRFWHDGRKITSAALLSSVLTHAHLVAVFWRSHGNADLRRRYPLRFFVAPPLLFAATMLSDTVALCTTIVVVFWDVYHSALQTFGLARIYDRNRGNPPEQGRKLDLWLNHLLYAGPILGGATMLDHFRALESFEDVGATLFATIPAHMEARHRVITGIVLAAGTLFLAGYLLSYVRLHQRGYRVSPQKVFLLVTTGLCSLFAWGFNSFGQAFLIMNLFHAVQYLALVWWSEGTRFRKHLRLDGLRIGAPITIALFLGSALAYGVLAEKAQVEQRALWCMAQTVAIMHFWYDGFIWSVRRREV</sequence>
<gene>
    <name evidence="2" type="ORF">CAP_4756</name>
</gene>
<dbReference type="EMBL" id="ASRX01000037">
    <property type="protein sequence ID" value="EYF04279.1"/>
    <property type="molecule type" value="Genomic_DNA"/>
</dbReference>
<feature type="transmembrane region" description="Helical" evidence="1">
    <location>
        <begin position="251"/>
        <end position="267"/>
    </location>
</feature>
<dbReference type="Proteomes" id="UP000019678">
    <property type="component" value="Unassembled WGS sequence"/>
</dbReference>
<name>A0A017T4W5_9BACT</name>
<accession>A0A017T4W5</accession>
<dbReference type="RefSeq" id="WP_044244625.1">
    <property type="nucleotide sequence ID" value="NZ_ASRX01000037.1"/>
</dbReference>
<feature type="transmembrane region" description="Helical" evidence="1">
    <location>
        <begin position="304"/>
        <end position="324"/>
    </location>
</feature>
<feature type="transmembrane region" description="Helical" evidence="1">
    <location>
        <begin position="114"/>
        <end position="136"/>
    </location>
</feature>
<keyword evidence="1" id="KW-0812">Transmembrane</keyword>
<comment type="caution">
    <text evidence="2">The sequence shown here is derived from an EMBL/GenBank/DDBJ whole genome shotgun (WGS) entry which is preliminary data.</text>
</comment>
<feature type="transmembrane region" description="Helical" evidence="1">
    <location>
        <begin position="72"/>
        <end position="94"/>
    </location>
</feature>
<evidence type="ECO:0000313" key="3">
    <source>
        <dbReference type="Proteomes" id="UP000019678"/>
    </source>
</evidence>
<evidence type="ECO:0000313" key="2">
    <source>
        <dbReference type="EMBL" id="EYF04279.1"/>
    </source>
</evidence>
<feature type="transmembrane region" description="Helical" evidence="1">
    <location>
        <begin position="38"/>
        <end position="60"/>
    </location>
</feature>
<protein>
    <recommendedName>
        <fullName evidence="4">Transmembrane protein</fullName>
    </recommendedName>
</protein>
<feature type="transmembrane region" description="Helical" evidence="1">
    <location>
        <begin position="336"/>
        <end position="352"/>
    </location>
</feature>